<keyword evidence="3" id="KW-0808">Transferase</keyword>
<dbReference type="Pfam" id="PF07669">
    <property type="entry name" value="Eco57I"/>
    <property type="match status" value="1"/>
</dbReference>
<evidence type="ECO:0000259" key="6">
    <source>
        <dbReference type="Pfam" id="PF07669"/>
    </source>
</evidence>
<organism evidence="7">
    <name type="scientific">termite gut metagenome</name>
    <dbReference type="NCBI Taxonomy" id="433724"/>
    <lineage>
        <taxon>unclassified sequences</taxon>
        <taxon>metagenomes</taxon>
        <taxon>organismal metagenomes</taxon>
    </lineage>
</organism>
<feature type="non-terminal residue" evidence="7">
    <location>
        <position position="349"/>
    </location>
</feature>
<evidence type="ECO:0000256" key="4">
    <source>
        <dbReference type="ARBA" id="ARBA00022691"/>
    </source>
</evidence>
<dbReference type="GO" id="GO:0016787">
    <property type="term" value="F:hydrolase activity"/>
    <property type="evidence" value="ECO:0007669"/>
    <property type="project" value="UniProtKB-KW"/>
</dbReference>
<keyword evidence="4" id="KW-0949">S-adenosyl-L-methionine</keyword>
<dbReference type="PRINTS" id="PR00507">
    <property type="entry name" value="N12N6MTFRASE"/>
</dbReference>
<evidence type="ECO:0000256" key="2">
    <source>
        <dbReference type="ARBA" id="ARBA00022603"/>
    </source>
</evidence>
<dbReference type="InterPro" id="IPR011639">
    <property type="entry name" value="MethylTrfase_TaqI-like_dom"/>
</dbReference>
<evidence type="ECO:0000256" key="3">
    <source>
        <dbReference type="ARBA" id="ARBA00022679"/>
    </source>
</evidence>
<keyword evidence="7" id="KW-0378">Hydrolase</keyword>
<evidence type="ECO:0000313" key="7">
    <source>
        <dbReference type="EMBL" id="KAA6330715.1"/>
    </source>
</evidence>
<dbReference type="GO" id="GO:0032259">
    <property type="term" value="P:methylation"/>
    <property type="evidence" value="ECO:0007669"/>
    <property type="project" value="UniProtKB-KW"/>
</dbReference>
<dbReference type="PROSITE" id="PS00092">
    <property type="entry name" value="N6_MTASE"/>
    <property type="match status" value="1"/>
</dbReference>
<dbReference type="InterPro" id="IPR050953">
    <property type="entry name" value="N4_N6_ade-DNA_methylase"/>
</dbReference>
<feature type="domain" description="Type II methyltransferase M.TaqI-like" evidence="6">
    <location>
        <begin position="152"/>
        <end position="258"/>
    </location>
</feature>
<evidence type="ECO:0000256" key="1">
    <source>
        <dbReference type="ARBA" id="ARBA00011900"/>
    </source>
</evidence>
<dbReference type="SUPFAM" id="SSF53335">
    <property type="entry name" value="S-adenosyl-L-methionine-dependent methyltransferases"/>
    <property type="match status" value="1"/>
</dbReference>
<dbReference type="GO" id="GO:0006304">
    <property type="term" value="P:DNA modification"/>
    <property type="evidence" value="ECO:0007669"/>
    <property type="project" value="InterPro"/>
</dbReference>
<dbReference type="AlphaFoldDB" id="A0A5J4RAY1"/>
<dbReference type="PANTHER" id="PTHR33841">
    <property type="entry name" value="DNA METHYLTRANSFERASE YEEA-RELATED"/>
    <property type="match status" value="1"/>
</dbReference>
<dbReference type="InterPro" id="IPR002052">
    <property type="entry name" value="DNA_methylase_N6_adenine_CS"/>
</dbReference>
<gene>
    <name evidence="7" type="ORF">EZS27_020615</name>
</gene>
<protein>
    <recommendedName>
        <fullName evidence="1">site-specific DNA-methyltransferase (adenine-specific)</fullName>
        <ecNumber evidence="1">2.1.1.72</ecNumber>
    </recommendedName>
</protein>
<proteinExistence type="predicted"/>
<comment type="caution">
    <text evidence="7">The sequence shown here is derived from an EMBL/GenBank/DDBJ whole genome shotgun (WGS) entry which is preliminary data.</text>
</comment>
<accession>A0A5J4RAY1</accession>
<sequence>MKDFQSLYHPELLKDETNAITEETEDLFETTVKEDLDEKAKEKKYAKANGKVPSPNFLVKTTLDLAGYQGQKILQKHVIDNSCGEGNFLVEIMRRYCLAFFEVNQDEKQLKYELETYLHGVEIDHLQVYNCRVNLNIALREFSLIWVKWDLWDEDATKVKFFNGKMDYVFANPPYVRSRYFSIDTSHYANFRYAQQGNSDLYLIFYEIGIEMLNETGVLGYISPCSIYNSLAGSAFRRDILELKLLSKVVNFEHYQWFKVATYTTIMILDRLHRDELMDYYRFNPKTLQLYLKDQLSYSQIAIDGIIYLGDKVNLALIKEIIETSKSVLPKLLVKNGIATTCDRFFVRS</sequence>
<evidence type="ECO:0000256" key="5">
    <source>
        <dbReference type="ARBA" id="ARBA00047942"/>
    </source>
</evidence>
<dbReference type="GO" id="GO:0003676">
    <property type="term" value="F:nucleic acid binding"/>
    <property type="evidence" value="ECO:0007669"/>
    <property type="project" value="InterPro"/>
</dbReference>
<dbReference type="Gene3D" id="3.40.50.150">
    <property type="entry name" value="Vaccinia Virus protein VP39"/>
    <property type="match status" value="1"/>
</dbReference>
<keyword evidence="2" id="KW-0489">Methyltransferase</keyword>
<reference evidence="7" key="1">
    <citation type="submission" date="2019-03" db="EMBL/GenBank/DDBJ databases">
        <title>Single cell metagenomics reveals metabolic interactions within the superorganism composed of flagellate Streblomastix strix and complex community of Bacteroidetes bacteria on its surface.</title>
        <authorList>
            <person name="Treitli S.C."/>
            <person name="Kolisko M."/>
            <person name="Husnik F."/>
            <person name="Keeling P."/>
            <person name="Hampl V."/>
        </authorList>
    </citation>
    <scope>NUCLEOTIDE SEQUENCE</scope>
    <source>
        <strain evidence="7">STM</strain>
    </source>
</reference>
<comment type="catalytic activity">
    <reaction evidence="5">
        <text>a 2'-deoxyadenosine in DNA + S-adenosyl-L-methionine = an N(6)-methyl-2'-deoxyadenosine in DNA + S-adenosyl-L-homocysteine + H(+)</text>
        <dbReference type="Rhea" id="RHEA:15197"/>
        <dbReference type="Rhea" id="RHEA-COMP:12418"/>
        <dbReference type="Rhea" id="RHEA-COMP:12419"/>
        <dbReference type="ChEBI" id="CHEBI:15378"/>
        <dbReference type="ChEBI" id="CHEBI:57856"/>
        <dbReference type="ChEBI" id="CHEBI:59789"/>
        <dbReference type="ChEBI" id="CHEBI:90615"/>
        <dbReference type="ChEBI" id="CHEBI:90616"/>
        <dbReference type="EC" id="2.1.1.72"/>
    </reaction>
</comment>
<dbReference type="EMBL" id="SNRY01001467">
    <property type="protein sequence ID" value="KAA6330715.1"/>
    <property type="molecule type" value="Genomic_DNA"/>
</dbReference>
<dbReference type="EC" id="2.1.1.72" evidence="1"/>
<dbReference type="PANTHER" id="PTHR33841:SF1">
    <property type="entry name" value="DNA METHYLTRANSFERASE A"/>
    <property type="match status" value="1"/>
</dbReference>
<dbReference type="InterPro" id="IPR029063">
    <property type="entry name" value="SAM-dependent_MTases_sf"/>
</dbReference>
<dbReference type="GO" id="GO:0009007">
    <property type="term" value="F:site-specific DNA-methyltransferase (adenine-specific) activity"/>
    <property type="evidence" value="ECO:0007669"/>
    <property type="project" value="UniProtKB-EC"/>
</dbReference>
<name>A0A5J4RAY1_9ZZZZ</name>